<name>A0A2U8UJ86_9CAUD</name>
<sequence>MPVKYVNLSTTYYMDPAVEALKPDAERLLTRAIAYCGNAENRGEFSYAAAARLGLRRTQSLLDQLVDAGILTLVEDSSNATQTQVKSNSNTAQKQLESSSKTQIYRFEKWDDWQESGNKLLKRQEKDRERKRREREMSRDNPPLEKRREDKREEITTDVVISGGTEADQTDAADEPAPKPAPRKRSAPGTRITEDWLPTREAVEKLQPDVPLVDLKRETANMVDYWLGIPGKRGEKIDWLATWRKWMRKAQQDAEQRAQRFGSQSRGTTAPGTRQPTARERKIAEMELRKSNPNPAILAQGGITLPDDHPALTQPRHLTAIEGGAA</sequence>
<keyword evidence="3" id="KW-1185">Reference proteome</keyword>
<dbReference type="EMBL" id="MH153804">
    <property type="protein sequence ID" value="AWN03658.1"/>
    <property type="molecule type" value="Genomic_DNA"/>
</dbReference>
<feature type="region of interest" description="Disordered" evidence="1">
    <location>
        <begin position="251"/>
        <end position="326"/>
    </location>
</feature>
<evidence type="ECO:0000313" key="2">
    <source>
        <dbReference type="EMBL" id="AWN03658.1"/>
    </source>
</evidence>
<protein>
    <submittedName>
        <fullName evidence="2">Helix-turn-helix DNA binding protein</fullName>
    </submittedName>
</protein>
<evidence type="ECO:0000313" key="3">
    <source>
        <dbReference type="Proteomes" id="UP000246975"/>
    </source>
</evidence>
<dbReference type="KEGG" id="vg:54992202"/>
<feature type="compositionally biased region" description="Basic and acidic residues" evidence="1">
    <location>
        <begin position="122"/>
        <end position="155"/>
    </location>
</feature>
<proteinExistence type="predicted"/>
<organism evidence="2 3">
    <name type="scientific">Gordonia phage Jace</name>
    <dbReference type="NCBI Taxonomy" id="2182360"/>
    <lineage>
        <taxon>Viruses</taxon>
        <taxon>Duplodnaviria</taxon>
        <taxon>Heunggongvirae</taxon>
        <taxon>Uroviricota</taxon>
        <taxon>Caudoviricetes</taxon>
        <taxon>Jacevirus</taxon>
        <taxon>Jacevirus jace</taxon>
    </lineage>
</organism>
<reference evidence="2 3" key="1">
    <citation type="submission" date="2018-03" db="EMBL/GenBank/DDBJ databases">
        <authorList>
            <person name="Garlena R.A."/>
            <person name="Russell D.A."/>
            <person name="Pope W.H."/>
            <person name="Jacobs-Sera D."/>
            <person name="Hatfull G.F."/>
        </authorList>
    </citation>
    <scope>NUCLEOTIDE SEQUENCE [LARGE SCALE GENOMIC DNA]</scope>
</reference>
<dbReference type="Proteomes" id="UP000246975">
    <property type="component" value="Segment"/>
</dbReference>
<dbReference type="GeneID" id="54992202"/>
<feature type="compositionally biased region" description="Polar residues" evidence="1">
    <location>
        <begin position="261"/>
        <end position="276"/>
    </location>
</feature>
<gene>
    <name evidence="2" type="primary">38</name>
    <name evidence="2" type="ORF">PBI_JACE_38</name>
</gene>
<feature type="region of interest" description="Disordered" evidence="1">
    <location>
        <begin position="121"/>
        <end position="192"/>
    </location>
</feature>
<dbReference type="RefSeq" id="YP_009801684.1">
    <property type="nucleotide sequence ID" value="NC_047974.1"/>
</dbReference>
<accession>A0A2U8UJ86</accession>
<feature type="compositionally biased region" description="Basic and acidic residues" evidence="1">
    <location>
        <begin position="277"/>
        <end position="290"/>
    </location>
</feature>
<evidence type="ECO:0000256" key="1">
    <source>
        <dbReference type="SAM" id="MobiDB-lite"/>
    </source>
</evidence>